<comment type="caution">
    <text evidence="8">The sequence shown here is derived from an EMBL/GenBank/DDBJ whole genome shotgun (WGS) entry which is preliminary data.</text>
</comment>
<keyword evidence="4 6" id="KW-1133">Transmembrane helix</keyword>
<gene>
    <name evidence="8" type="ORF">SCF082_LOCUS9335</name>
</gene>
<accession>A0ABP0IYG4</accession>
<reference evidence="8 9" key="1">
    <citation type="submission" date="2024-02" db="EMBL/GenBank/DDBJ databases">
        <authorList>
            <person name="Chen Y."/>
            <person name="Shah S."/>
            <person name="Dougan E. K."/>
            <person name="Thang M."/>
            <person name="Chan C."/>
        </authorList>
    </citation>
    <scope>NUCLEOTIDE SEQUENCE [LARGE SCALE GENOMIC DNA]</scope>
</reference>
<dbReference type="Proteomes" id="UP001642464">
    <property type="component" value="Unassembled WGS sequence"/>
</dbReference>
<evidence type="ECO:0000256" key="1">
    <source>
        <dbReference type="ARBA" id="ARBA00004167"/>
    </source>
</evidence>
<protein>
    <submittedName>
        <fullName evidence="8">Protein SDA1-like</fullName>
    </submittedName>
</protein>
<sequence>DFSFMGCIGTGVTDSSLKPFNCPKSSCSIDPRLVDDNRCDCPDCADETNWTCATCSCPTICGVSLYQCDGTGTFACPKKDPQDEVCNLPGSLRNDGICHCPGTCADEEGLLPFLFWPFDCDVCRCPQACGQDIFASLYRCIGEFVFTQLDPPFACDDGCVIPGTFVDDGKCDCPGTCKDERDFTCDNCSCPEFCNQVLAPCKQIYFQCPGSACTIDIYAFNDNRCDCPGTCADEEAWTCESCEQYGYGCPAEQSCGIGNDCDRRIRFCPDHPNCEIAGYQVNNNICDCPRCEDEAHWNCDTCTGGCPKTCGASAGTFCPVHALRETTQLQCPGKACAITAAQLFDDRCDCPGTCADEYNSQCQCSFGVCPAECGDIVPSCSTLAVASFSSDWTQRRRRMTRAGNETHLMMGRGGIIAAIMDFTLAIQQAMRETFKSIDWMAGEEESEAVKTELKDDCHALRKAFGRQYGPLLPFFRDALEKSLLARAPGAMRAMGGDVSGPSFTEGLSILIIQEAVEILFSPKDMEVIRLDLEQRFQTEGCARAAAVEAASKAEDHVSALLARATRDKTDSNAAFYAARSKFRHVAPVDFILEEIIRVSYVKFPTVHPFVDSKQGRRMQASDLMSQLAPDAFTCPGEAGEGCVLPRSFVNDRKCDCPGTCADEELFTCETCVPKTPFAAAVSSDEDKEVGMALGLGLGTALGLALGLGLGLTVAAGAFLAVGLLEMLVPDPQEKGIW</sequence>
<dbReference type="PANTHER" id="PTHR24270">
    <property type="entry name" value="LOW-DENSITY LIPOPROTEIN RECEPTOR-RELATED"/>
    <property type="match status" value="1"/>
</dbReference>
<evidence type="ECO:0000256" key="3">
    <source>
        <dbReference type="ARBA" id="ARBA00022737"/>
    </source>
</evidence>
<evidence type="ECO:0000256" key="2">
    <source>
        <dbReference type="ARBA" id="ARBA00022692"/>
    </source>
</evidence>
<name>A0ABP0IYG4_9DINO</name>
<dbReference type="InterPro" id="IPR001368">
    <property type="entry name" value="TNFR/NGFR_Cys_rich_reg"/>
</dbReference>
<feature type="non-terminal residue" evidence="8">
    <location>
        <position position="737"/>
    </location>
</feature>
<feature type="non-terminal residue" evidence="8">
    <location>
        <position position="1"/>
    </location>
</feature>
<evidence type="ECO:0000313" key="9">
    <source>
        <dbReference type="Proteomes" id="UP001642464"/>
    </source>
</evidence>
<comment type="subcellular location">
    <subcellularLocation>
        <location evidence="1">Membrane</location>
        <topology evidence="1">Single-pass membrane protein</topology>
    </subcellularLocation>
</comment>
<evidence type="ECO:0000259" key="7">
    <source>
        <dbReference type="PROSITE" id="PS00652"/>
    </source>
</evidence>
<keyword evidence="9" id="KW-1185">Reference proteome</keyword>
<evidence type="ECO:0000256" key="4">
    <source>
        <dbReference type="ARBA" id="ARBA00022989"/>
    </source>
</evidence>
<feature type="domain" description="TNFR-Cys" evidence="7">
    <location>
        <begin position="274"/>
        <end position="310"/>
    </location>
</feature>
<dbReference type="InterPro" id="IPR050685">
    <property type="entry name" value="LDLR"/>
</dbReference>
<evidence type="ECO:0000256" key="6">
    <source>
        <dbReference type="SAM" id="Phobius"/>
    </source>
</evidence>
<feature type="transmembrane region" description="Helical" evidence="6">
    <location>
        <begin position="691"/>
        <end position="724"/>
    </location>
</feature>
<evidence type="ECO:0000313" key="8">
    <source>
        <dbReference type="EMBL" id="CAK9007147.1"/>
    </source>
</evidence>
<evidence type="ECO:0000256" key="5">
    <source>
        <dbReference type="ARBA" id="ARBA00023136"/>
    </source>
</evidence>
<dbReference type="EMBL" id="CAXAMM010005421">
    <property type="protein sequence ID" value="CAK9007147.1"/>
    <property type="molecule type" value="Genomic_DNA"/>
</dbReference>
<keyword evidence="3" id="KW-0677">Repeat</keyword>
<organism evidence="8 9">
    <name type="scientific">Durusdinium trenchii</name>
    <dbReference type="NCBI Taxonomy" id="1381693"/>
    <lineage>
        <taxon>Eukaryota</taxon>
        <taxon>Sar</taxon>
        <taxon>Alveolata</taxon>
        <taxon>Dinophyceae</taxon>
        <taxon>Suessiales</taxon>
        <taxon>Symbiodiniaceae</taxon>
        <taxon>Durusdinium</taxon>
    </lineage>
</organism>
<dbReference type="PROSITE" id="PS00652">
    <property type="entry name" value="TNFR_NGFR_1"/>
    <property type="match status" value="1"/>
</dbReference>
<proteinExistence type="predicted"/>
<keyword evidence="2 6" id="KW-0812">Transmembrane</keyword>
<keyword evidence="5 6" id="KW-0472">Membrane</keyword>